<gene>
    <name evidence="1" type="ORF">HW561_10515</name>
</gene>
<dbReference type="RefSeq" id="WP_176864433.1">
    <property type="nucleotide sequence ID" value="NZ_JABXWT010000003.1"/>
</dbReference>
<organism evidence="1 2">
    <name type="scientific">Ruegeria haliotis</name>
    <dbReference type="NCBI Taxonomy" id="2747601"/>
    <lineage>
        <taxon>Bacteria</taxon>
        <taxon>Pseudomonadati</taxon>
        <taxon>Pseudomonadota</taxon>
        <taxon>Alphaproteobacteria</taxon>
        <taxon>Rhodobacterales</taxon>
        <taxon>Roseobacteraceae</taxon>
        <taxon>Ruegeria</taxon>
    </lineage>
</organism>
<name>A0ABX2PSR0_9RHOB</name>
<sequence length="67" mass="7472">MFDVIPPTNRPTSAASALMLFDRAMRIRAISADIVSAAQYLDGLSDRQLSEIGINRSDIEDTIERYI</sequence>
<keyword evidence="2" id="KW-1185">Reference proteome</keyword>
<protein>
    <submittedName>
        <fullName evidence="1">DUF1127 domain-containing protein</fullName>
    </submittedName>
</protein>
<evidence type="ECO:0000313" key="2">
    <source>
        <dbReference type="Proteomes" id="UP000630805"/>
    </source>
</evidence>
<comment type="caution">
    <text evidence="1">The sequence shown here is derived from an EMBL/GenBank/DDBJ whole genome shotgun (WGS) entry which is preliminary data.</text>
</comment>
<reference evidence="1 2" key="1">
    <citation type="submission" date="2020-06" db="EMBL/GenBank/DDBJ databases">
        <authorList>
            <person name="Cao W.R."/>
        </authorList>
    </citation>
    <scope>NUCLEOTIDE SEQUENCE [LARGE SCALE GENOMIC DNA]</scope>
    <source>
        <strain evidence="1 2">B1Z28</strain>
    </source>
</reference>
<proteinExistence type="predicted"/>
<dbReference type="EMBL" id="JABXWT010000003">
    <property type="protein sequence ID" value="NVO56222.1"/>
    <property type="molecule type" value="Genomic_DNA"/>
</dbReference>
<accession>A0ABX2PSR0</accession>
<dbReference type="Proteomes" id="UP000630805">
    <property type="component" value="Unassembled WGS sequence"/>
</dbReference>
<evidence type="ECO:0000313" key="1">
    <source>
        <dbReference type="EMBL" id="NVO56222.1"/>
    </source>
</evidence>